<comment type="caution">
    <text evidence="1">The sequence shown here is derived from an EMBL/GenBank/DDBJ whole genome shotgun (WGS) entry which is preliminary data.</text>
</comment>
<evidence type="ECO:0000313" key="1">
    <source>
        <dbReference type="EMBL" id="PRH88485.1"/>
    </source>
</evidence>
<gene>
    <name evidence="1" type="ORF">C5L14_04370</name>
</gene>
<dbReference type="Gene3D" id="6.20.450.20">
    <property type="match status" value="1"/>
</dbReference>
<accession>A0A2S9QGM2</accession>
<dbReference type="EMBL" id="PUEJ01000002">
    <property type="protein sequence ID" value="PRH88485.1"/>
    <property type="molecule type" value="Genomic_DNA"/>
</dbReference>
<sequence length="99" mass="11586">MSKETMFTLKLEPELRNAFMAEAEAAHRPASQVVRELMREFIERQQQAREHDAWFRSEVAQAMREADDPSVARISQDEVSNNWRRQRAQLVERAGGKSR</sequence>
<name>A0A2S9QGM2_9HYPH</name>
<dbReference type="OrthoDB" id="3174560at2"/>
<dbReference type="AlphaFoldDB" id="A0A2S9QGM2"/>
<organism evidence="1 2">
    <name type="scientific">Labrys okinawensis</name>
    <dbReference type="NCBI Taxonomy" id="346911"/>
    <lineage>
        <taxon>Bacteria</taxon>
        <taxon>Pseudomonadati</taxon>
        <taxon>Pseudomonadota</taxon>
        <taxon>Alphaproteobacteria</taxon>
        <taxon>Hyphomicrobiales</taxon>
        <taxon>Xanthobacteraceae</taxon>
        <taxon>Labrys</taxon>
    </lineage>
</organism>
<proteinExistence type="predicted"/>
<protein>
    <submittedName>
        <fullName evidence="1">Antitoxin of toxin-antitoxin stability system</fullName>
    </submittedName>
</protein>
<dbReference type="RefSeq" id="WP_105860836.1">
    <property type="nucleotide sequence ID" value="NZ_PUEJ01000002.1"/>
</dbReference>
<evidence type="ECO:0000313" key="2">
    <source>
        <dbReference type="Proteomes" id="UP000237682"/>
    </source>
</evidence>
<dbReference type="Proteomes" id="UP000237682">
    <property type="component" value="Unassembled WGS sequence"/>
</dbReference>
<keyword evidence="2" id="KW-1185">Reference proteome</keyword>
<reference evidence="1 2" key="1">
    <citation type="submission" date="2018-02" db="EMBL/GenBank/DDBJ databases">
        <title>Whole genome sequencing of endophytic bacterium.</title>
        <authorList>
            <person name="Eedara R."/>
            <person name="Podile A.R."/>
        </authorList>
    </citation>
    <scope>NUCLEOTIDE SEQUENCE [LARGE SCALE GENOMIC DNA]</scope>
    <source>
        <strain evidence="1 2">RP1T</strain>
    </source>
</reference>